<dbReference type="InterPro" id="IPR042177">
    <property type="entry name" value="Cell/Rod_1"/>
</dbReference>
<dbReference type="PANTHER" id="PTHR34138:SF1">
    <property type="entry name" value="CELL SHAPE-DETERMINING PROTEIN MREC"/>
    <property type="match status" value="1"/>
</dbReference>
<sequence length="279" mass="30098">MKESHLGLRILLAVLAVVALITADLRFNSLEKTRAVLDTAATPLVWIADIPARLGAWQNKHIHSRARLLEERERLQRENLLLKGRSMQMSSLQAENVRLRGLLNSTAMLRSDVLVAELIGVSPDPVRHQLVLNKGARDGVYVGQPLIDADGLMGQVVDVGEVTSRVLLLTDSTHAIPVQVNRNGVRAIAEGTGALDTLDVLHVSTTTDIKPGDLLVSSGLGGRFPVGYPVAEVMAVEHDPGQSFATIRARPSAAINRSRHVLLVFVDAAGDSPPLPRES</sequence>
<evidence type="ECO:0000256" key="3">
    <source>
        <dbReference type="ARBA" id="ARBA00022960"/>
    </source>
</evidence>
<dbReference type="NCBIfam" id="TIGR00219">
    <property type="entry name" value="mreC"/>
    <property type="match status" value="1"/>
</dbReference>
<keyword evidence="6" id="KW-0472">Membrane</keyword>
<feature type="domain" description="Rod shape-determining protein MreC beta-barrel core" evidence="7">
    <location>
        <begin position="119"/>
        <end position="264"/>
    </location>
</feature>
<dbReference type="GO" id="GO:0005886">
    <property type="term" value="C:plasma membrane"/>
    <property type="evidence" value="ECO:0007669"/>
    <property type="project" value="TreeGrafter"/>
</dbReference>
<dbReference type="AlphaFoldDB" id="A0A2N5Y3D7"/>
<evidence type="ECO:0000256" key="5">
    <source>
        <dbReference type="PIRNR" id="PIRNR038471"/>
    </source>
</evidence>
<organism evidence="8 9">
    <name type="scientific">Kineobactrum sediminis</name>
    <dbReference type="NCBI Taxonomy" id="1905677"/>
    <lineage>
        <taxon>Bacteria</taxon>
        <taxon>Pseudomonadati</taxon>
        <taxon>Pseudomonadota</taxon>
        <taxon>Gammaproteobacteria</taxon>
        <taxon>Cellvibrionales</taxon>
        <taxon>Halieaceae</taxon>
        <taxon>Kineobactrum</taxon>
    </lineage>
</organism>
<name>A0A2N5Y3D7_9GAMM</name>
<keyword evidence="3 5" id="KW-0133">Cell shape</keyword>
<evidence type="ECO:0000313" key="9">
    <source>
        <dbReference type="Proteomes" id="UP000234845"/>
    </source>
</evidence>
<dbReference type="RefSeq" id="WP_101520499.1">
    <property type="nucleotide sequence ID" value="NZ_PKLZ01000003.1"/>
</dbReference>
<dbReference type="InterPro" id="IPR042175">
    <property type="entry name" value="Cell/Rod_MreC_2"/>
</dbReference>
<dbReference type="Proteomes" id="UP000234845">
    <property type="component" value="Unassembled WGS sequence"/>
</dbReference>
<feature type="transmembrane region" description="Helical" evidence="6">
    <location>
        <begin position="6"/>
        <end position="25"/>
    </location>
</feature>
<comment type="function">
    <text evidence="5">Involved in formation and maintenance of cell shape.</text>
</comment>
<evidence type="ECO:0000259" key="7">
    <source>
        <dbReference type="Pfam" id="PF04085"/>
    </source>
</evidence>
<dbReference type="PIRSF" id="PIRSF038471">
    <property type="entry name" value="MreC"/>
    <property type="match status" value="1"/>
</dbReference>
<dbReference type="EMBL" id="PKLZ01000003">
    <property type="protein sequence ID" value="PLW82899.1"/>
    <property type="molecule type" value="Genomic_DNA"/>
</dbReference>
<accession>A0A2N5Y3D7</accession>
<keyword evidence="9" id="KW-1185">Reference proteome</keyword>
<evidence type="ECO:0000256" key="2">
    <source>
        <dbReference type="ARBA" id="ARBA00013855"/>
    </source>
</evidence>
<dbReference type="Pfam" id="PF04085">
    <property type="entry name" value="MreC"/>
    <property type="match status" value="1"/>
</dbReference>
<proteinExistence type="inferred from homology"/>
<gene>
    <name evidence="8" type="ORF">CWI75_05500</name>
</gene>
<dbReference type="PANTHER" id="PTHR34138">
    <property type="entry name" value="CELL SHAPE-DETERMINING PROTEIN MREC"/>
    <property type="match status" value="1"/>
</dbReference>
<comment type="similarity">
    <text evidence="1 5">Belongs to the MreC family.</text>
</comment>
<reference evidence="9" key="1">
    <citation type="submission" date="2017-11" db="EMBL/GenBank/DDBJ databases">
        <title>The draft genome sequence of Chromatocurvus sp. F02.</title>
        <authorList>
            <person name="Du Z.-J."/>
            <person name="Chang Y.-Q."/>
        </authorList>
    </citation>
    <scope>NUCLEOTIDE SEQUENCE [LARGE SCALE GENOMIC DNA]</scope>
    <source>
        <strain evidence="9">F02</strain>
    </source>
</reference>
<evidence type="ECO:0000256" key="4">
    <source>
        <dbReference type="ARBA" id="ARBA00032089"/>
    </source>
</evidence>
<evidence type="ECO:0000256" key="6">
    <source>
        <dbReference type="SAM" id="Phobius"/>
    </source>
</evidence>
<evidence type="ECO:0000256" key="1">
    <source>
        <dbReference type="ARBA" id="ARBA00009369"/>
    </source>
</evidence>
<dbReference type="GO" id="GO:0008360">
    <property type="term" value="P:regulation of cell shape"/>
    <property type="evidence" value="ECO:0007669"/>
    <property type="project" value="UniProtKB-KW"/>
</dbReference>
<protein>
    <recommendedName>
        <fullName evidence="2 5">Cell shape-determining protein MreC</fullName>
    </recommendedName>
    <alternativeName>
        <fullName evidence="4 5">Cell shape protein MreC</fullName>
    </alternativeName>
</protein>
<dbReference type="InterPro" id="IPR055342">
    <property type="entry name" value="MreC_beta-barrel_core"/>
</dbReference>
<keyword evidence="6" id="KW-0812">Transmembrane</keyword>
<dbReference type="Gene3D" id="2.40.10.350">
    <property type="entry name" value="Rod shape-determining protein MreC, domain 2"/>
    <property type="match status" value="1"/>
</dbReference>
<dbReference type="Gene3D" id="2.40.10.340">
    <property type="entry name" value="Rod shape-determining protein MreC, domain 1"/>
    <property type="match status" value="1"/>
</dbReference>
<keyword evidence="6" id="KW-1133">Transmembrane helix</keyword>
<dbReference type="InterPro" id="IPR007221">
    <property type="entry name" value="MreC"/>
</dbReference>
<evidence type="ECO:0000313" key="8">
    <source>
        <dbReference type="EMBL" id="PLW82899.1"/>
    </source>
</evidence>
<dbReference type="FunFam" id="2.40.10.350:FF:000002">
    <property type="entry name" value="Cell shape-determining protein MreC"/>
    <property type="match status" value="1"/>
</dbReference>
<comment type="caution">
    <text evidence="8">The sequence shown here is derived from an EMBL/GenBank/DDBJ whole genome shotgun (WGS) entry which is preliminary data.</text>
</comment>